<evidence type="ECO:0000313" key="3">
    <source>
        <dbReference type="Proteomes" id="UP000078561"/>
    </source>
</evidence>
<name>A0A168KJX6_ABSGL</name>
<dbReference type="PANTHER" id="PTHR28158:SF1">
    <property type="entry name" value="SMALL RIBOSOMAL SUBUNIT PROTEIN MS45"/>
    <property type="match status" value="1"/>
</dbReference>
<proteinExistence type="predicted"/>
<dbReference type="AlphaFoldDB" id="A0A168KJX6"/>
<dbReference type="OMA" id="FHEWANG"/>
<dbReference type="FunCoup" id="A0A168KJX6">
    <property type="interactions" value="35"/>
</dbReference>
<dbReference type="Pfam" id="PF12298">
    <property type="entry name" value="Bot1p"/>
    <property type="match status" value="1"/>
</dbReference>
<dbReference type="OrthoDB" id="10052321at2759"/>
<accession>A0A168KJX6</accession>
<dbReference type="GO" id="GO:0032543">
    <property type="term" value="P:mitochondrial translation"/>
    <property type="evidence" value="ECO:0007669"/>
    <property type="project" value="TreeGrafter"/>
</dbReference>
<dbReference type="InterPro" id="IPR021036">
    <property type="entry name" value="Ribosomal_mS45"/>
</dbReference>
<evidence type="ECO:0000256" key="1">
    <source>
        <dbReference type="SAM" id="MobiDB-lite"/>
    </source>
</evidence>
<feature type="region of interest" description="Disordered" evidence="1">
    <location>
        <begin position="77"/>
        <end position="109"/>
    </location>
</feature>
<protein>
    <submittedName>
        <fullName evidence="2">Uncharacterized protein</fullName>
    </submittedName>
</protein>
<dbReference type="GO" id="GO:0005763">
    <property type="term" value="C:mitochondrial small ribosomal subunit"/>
    <property type="evidence" value="ECO:0007669"/>
    <property type="project" value="TreeGrafter"/>
</dbReference>
<dbReference type="EMBL" id="LT549935">
    <property type="protein sequence ID" value="SAL94796.1"/>
    <property type="molecule type" value="Genomic_DNA"/>
</dbReference>
<organism evidence="2">
    <name type="scientific">Absidia glauca</name>
    <name type="common">Pin mould</name>
    <dbReference type="NCBI Taxonomy" id="4829"/>
    <lineage>
        <taxon>Eukaryota</taxon>
        <taxon>Fungi</taxon>
        <taxon>Fungi incertae sedis</taxon>
        <taxon>Mucoromycota</taxon>
        <taxon>Mucoromycotina</taxon>
        <taxon>Mucoromycetes</taxon>
        <taxon>Mucorales</taxon>
        <taxon>Cunninghamellaceae</taxon>
        <taxon>Absidia</taxon>
    </lineage>
</organism>
<dbReference type="PANTHER" id="PTHR28158">
    <property type="entry name" value="37S RIBOSOMAL PROTEIN S35, MITOCHONDRIAL"/>
    <property type="match status" value="1"/>
</dbReference>
<feature type="compositionally biased region" description="Polar residues" evidence="1">
    <location>
        <begin position="26"/>
        <end position="37"/>
    </location>
</feature>
<gene>
    <name evidence="2" type="primary">ABSGL_00082.1 scaffold 134</name>
</gene>
<dbReference type="GO" id="GO:0003735">
    <property type="term" value="F:structural constituent of ribosome"/>
    <property type="evidence" value="ECO:0007669"/>
    <property type="project" value="TreeGrafter"/>
</dbReference>
<sequence>MLRSILQHHQVRSIVSRPTHYRAISTTLSQASQETPGTTDDTSSTDEVASTNVDTAAAEEPLKLSRRRRRFHEWVRGSGSRYARSSEGTTNYLGETPFPNNPLFQPRPPVTDAKREEIYQLYASDPEAWTIRQLAVKFGFSLKRVEAILKLKASEKQLEAQGTALQHQFTKGMERYMGANQPASLLQEPLIDIFPNVSKPRFKVLEEDADFTAKDAADALNRKQYTLLEKQAIAAEEAKFEKTVFQQGDDIPSTVDNSKKTTKFAIVDTSSQ</sequence>
<evidence type="ECO:0000313" key="2">
    <source>
        <dbReference type="EMBL" id="SAL94796.1"/>
    </source>
</evidence>
<keyword evidence="3" id="KW-1185">Reference proteome</keyword>
<feature type="region of interest" description="Disordered" evidence="1">
    <location>
        <begin position="26"/>
        <end position="61"/>
    </location>
</feature>
<reference evidence="2" key="1">
    <citation type="submission" date="2016-04" db="EMBL/GenBank/DDBJ databases">
        <authorList>
            <person name="Evans L.H."/>
            <person name="Alamgir A."/>
            <person name="Owens N."/>
            <person name="Weber N.D."/>
            <person name="Virtaneva K."/>
            <person name="Barbian K."/>
            <person name="Babar A."/>
            <person name="Rosenke K."/>
        </authorList>
    </citation>
    <scope>NUCLEOTIDE SEQUENCE [LARGE SCALE GENOMIC DNA]</scope>
    <source>
        <strain evidence="2">CBS 101.48</strain>
    </source>
</reference>
<dbReference type="Proteomes" id="UP000078561">
    <property type="component" value="Unassembled WGS sequence"/>
</dbReference>
<dbReference type="STRING" id="4829.A0A168KJX6"/>
<dbReference type="InParanoid" id="A0A168KJX6"/>